<dbReference type="OrthoDB" id="6628750at2759"/>
<proteinExistence type="predicted"/>
<accession>A0A8X6QJ44</accession>
<sequence length="62" mass="7100">MLYRKSRELIAWYNAHSLGKQADENNIPGKSTGLGRRGHRINLADVLSKEFEPRVFNGTWIS</sequence>
<dbReference type="EMBL" id="BMAW01031548">
    <property type="protein sequence ID" value="GFU21645.1"/>
    <property type="molecule type" value="Genomic_DNA"/>
</dbReference>
<organism evidence="2 3">
    <name type="scientific">Nephila pilipes</name>
    <name type="common">Giant wood spider</name>
    <name type="synonym">Nephila maculata</name>
    <dbReference type="NCBI Taxonomy" id="299642"/>
    <lineage>
        <taxon>Eukaryota</taxon>
        <taxon>Metazoa</taxon>
        <taxon>Ecdysozoa</taxon>
        <taxon>Arthropoda</taxon>
        <taxon>Chelicerata</taxon>
        <taxon>Arachnida</taxon>
        <taxon>Araneae</taxon>
        <taxon>Araneomorphae</taxon>
        <taxon>Entelegynae</taxon>
        <taxon>Araneoidea</taxon>
        <taxon>Nephilidae</taxon>
        <taxon>Nephila</taxon>
    </lineage>
</organism>
<dbReference type="AlphaFoldDB" id="A0A8X6QJ44"/>
<protein>
    <submittedName>
        <fullName evidence="2">Uncharacterized protein</fullName>
    </submittedName>
</protein>
<evidence type="ECO:0000313" key="3">
    <source>
        <dbReference type="Proteomes" id="UP000887013"/>
    </source>
</evidence>
<comment type="caution">
    <text evidence="2">The sequence shown here is derived from an EMBL/GenBank/DDBJ whole genome shotgun (WGS) entry which is preliminary data.</text>
</comment>
<keyword evidence="3" id="KW-1185">Reference proteome</keyword>
<evidence type="ECO:0000313" key="2">
    <source>
        <dbReference type="EMBL" id="GFU21645.1"/>
    </source>
</evidence>
<evidence type="ECO:0000313" key="1">
    <source>
        <dbReference type="EMBL" id="GFT44757.1"/>
    </source>
</evidence>
<dbReference type="EMBL" id="BMAW01064349">
    <property type="protein sequence ID" value="GFT44757.1"/>
    <property type="molecule type" value="Genomic_DNA"/>
</dbReference>
<feature type="non-terminal residue" evidence="2">
    <location>
        <position position="1"/>
    </location>
</feature>
<reference evidence="2" key="1">
    <citation type="submission" date="2020-08" db="EMBL/GenBank/DDBJ databases">
        <title>Multicomponent nature underlies the extraordinary mechanical properties of spider dragline silk.</title>
        <authorList>
            <person name="Kono N."/>
            <person name="Nakamura H."/>
            <person name="Mori M."/>
            <person name="Yoshida Y."/>
            <person name="Ohtoshi R."/>
            <person name="Malay A.D."/>
            <person name="Moran D.A.P."/>
            <person name="Tomita M."/>
            <person name="Numata K."/>
            <person name="Arakawa K."/>
        </authorList>
    </citation>
    <scope>NUCLEOTIDE SEQUENCE</scope>
</reference>
<dbReference type="Proteomes" id="UP000887013">
    <property type="component" value="Unassembled WGS sequence"/>
</dbReference>
<name>A0A8X6QJ44_NEPPI</name>
<gene>
    <name evidence="1" type="ORF">NPIL_270441</name>
    <name evidence="2" type="ORF">NPIL_595121</name>
</gene>